<dbReference type="SUPFAM" id="SSF51905">
    <property type="entry name" value="FAD/NAD(P)-binding domain"/>
    <property type="match status" value="1"/>
</dbReference>
<proteinExistence type="predicted"/>
<comment type="caution">
    <text evidence="1">The sequence shown here is derived from an EMBL/GenBank/DDBJ whole genome shotgun (WGS) entry which is preliminary data.</text>
</comment>
<dbReference type="AlphaFoldDB" id="A0A9X2L991"/>
<reference evidence="1" key="1">
    <citation type="submission" date="2022-07" db="EMBL/GenBank/DDBJ databases">
        <title>Parvularcula maris sp. nov., an algicidal bacterium isolated from seawater.</title>
        <authorList>
            <person name="Li F."/>
        </authorList>
    </citation>
    <scope>NUCLEOTIDE SEQUENCE</scope>
    <source>
        <strain evidence="1">BGMRC 0090</strain>
    </source>
</reference>
<keyword evidence="2" id="KW-1185">Reference proteome</keyword>
<dbReference type="PROSITE" id="PS51257">
    <property type="entry name" value="PROKAR_LIPOPROTEIN"/>
    <property type="match status" value="1"/>
</dbReference>
<organism evidence="1 2">
    <name type="scientific">Parvularcula maris</name>
    <dbReference type="NCBI Taxonomy" id="2965077"/>
    <lineage>
        <taxon>Bacteria</taxon>
        <taxon>Pseudomonadati</taxon>
        <taxon>Pseudomonadota</taxon>
        <taxon>Alphaproteobacteria</taxon>
        <taxon>Parvularculales</taxon>
        <taxon>Parvularculaceae</taxon>
        <taxon>Parvularcula</taxon>
    </lineage>
</organism>
<dbReference type="Gene3D" id="3.90.660.10">
    <property type="match status" value="1"/>
</dbReference>
<dbReference type="EMBL" id="JANIBC010000005">
    <property type="protein sequence ID" value="MCQ8185465.1"/>
    <property type="molecule type" value="Genomic_DNA"/>
</dbReference>
<evidence type="ECO:0000313" key="1">
    <source>
        <dbReference type="EMBL" id="MCQ8185465.1"/>
    </source>
</evidence>
<sequence>MAERAVFIVGAGLAGLACARVLTRHGIPVTIADKGRGPGGRCSTRRSQQGRFDHGANYFTVRDEAFRAQVEVWQGAGAVGLWEPRTGRDGEASKKREPWYAGTPSMSAPIAHEAEALGAEYGLEIAPLSEGRSGFELRSKAGHQIAAAPFVVLACPAPQTAHLLPRGRLSEQAAAARYAPCWTLMAAFPSQEGGFEAETFSDGDLDAVFLQSSKSGREEGTRFTVHASPRFSERYLEDDPDEVAGIMLEALAAKRPGLGEPVLTMIHRWRYARVTEPTGKEFGLDMDRGLATCGDWHIGPRVEAAWLSGYRLGQRLAKELS</sequence>
<dbReference type="RefSeq" id="WP_256619351.1">
    <property type="nucleotide sequence ID" value="NZ_JANIBC010000005.1"/>
</dbReference>
<accession>A0A9X2L991</accession>
<evidence type="ECO:0000313" key="2">
    <source>
        <dbReference type="Proteomes" id="UP001142610"/>
    </source>
</evidence>
<dbReference type="InterPro" id="IPR036188">
    <property type="entry name" value="FAD/NAD-bd_sf"/>
</dbReference>
<dbReference type="Proteomes" id="UP001142610">
    <property type="component" value="Unassembled WGS sequence"/>
</dbReference>
<dbReference type="PANTHER" id="PTHR16128:SF5">
    <property type="entry name" value="FAD_NAD(P)-BINDING OXIDOREDUCTASE FAMILY PROTEIN"/>
    <property type="match status" value="1"/>
</dbReference>
<name>A0A9X2L991_9PROT</name>
<dbReference type="Gene3D" id="3.50.50.60">
    <property type="entry name" value="FAD/NAD(P)-binding domain"/>
    <property type="match status" value="1"/>
</dbReference>
<gene>
    <name evidence="1" type="ORF">NOG11_08660</name>
</gene>
<protein>
    <submittedName>
        <fullName evidence="1">FAD-dependent oxidoreductase</fullName>
    </submittedName>
</protein>
<dbReference type="Pfam" id="PF13450">
    <property type="entry name" value="NAD_binding_8"/>
    <property type="match status" value="1"/>
</dbReference>
<dbReference type="PANTHER" id="PTHR16128">
    <property type="entry name" value="FAD/NAD(P)-BINDING OXIDOREDUCTASE FAMILY PROTEIN"/>
    <property type="match status" value="1"/>
</dbReference>
<dbReference type="PRINTS" id="PR00419">
    <property type="entry name" value="ADXRDTASE"/>
</dbReference>